<dbReference type="EMBL" id="JARVKM010000020">
    <property type="protein sequence ID" value="KAK9777683.1"/>
    <property type="molecule type" value="Genomic_DNA"/>
</dbReference>
<evidence type="ECO:0000313" key="2">
    <source>
        <dbReference type="Proteomes" id="UP001465668"/>
    </source>
</evidence>
<protein>
    <submittedName>
        <fullName evidence="1">Uncharacterized protein</fullName>
    </submittedName>
</protein>
<name>A0ABR2XV49_9PEZI</name>
<proteinExistence type="predicted"/>
<evidence type="ECO:0000313" key="1">
    <source>
        <dbReference type="EMBL" id="KAK9777683.1"/>
    </source>
</evidence>
<dbReference type="Proteomes" id="UP001465668">
    <property type="component" value="Unassembled WGS sequence"/>
</dbReference>
<accession>A0ABR2XV49</accession>
<gene>
    <name evidence="1" type="ORF">SCAR479_05731</name>
</gene>
<sequence>MSASELTALKLLFTQIDSSATYDQLAWDQRQAVIKYLEACKDVPIKNLERRKEDNVRRDPQSSILSGALDTPRAKFDSLQQTVIEGNESTEKLRKLREAHELLASKAEGQKSLHWLFTGDDDEVLTNDLTRQQGDMEIEELGRKLEGIMVAHGGLHADIDTPMNDAPE</sequence>
<keyword evidence="2" id="KW-1185">Reference proteome</keyword>
<comment type="caution">
    <text evidence="1">The sequence shown here is derived from an EMBL/GenBank/DDBJ whole genome shotgun (WGS) entry which is preliminary data.</text>
</comment>
<reference evidence="1 2" key="1">
    <citation type="submission" date="2024-02" db="EMBL/GenBank/DDBJ databases">
        <title>First draft genome assembly of two strains of Seiridium cardinale.</title>
        <authorList>
            <person name="Emiliani G."/>
            <person name="Scali E."/>
        </authorList>
    </citation>
    <scope>NUCLEOTIDE SEQUENCE [LARGE SCALE GENOMIC DNA]</scope>
    <source>
        <strain evidence="1 2">BM-138-000479</strain>
    </source>
</reference>
<organism evidence="1 2">
    <name type="scientific">Seiridium cardinale</name>
    <dbReference type="NCBI Taxonomy" id="138064"/>
    <lineage>
        <taxon>Eukaryota</taxon>
        <taxon>Fungi</taxon>
        <taxon>Dikarya</taxon>
        <taxon>Ascomycota</taxon>
        <taxon>Pezizomycotina</taxon>
        <taxon>Sordariomycetes</taxon>
        <taxon>Xylariomycetidae</taxon>
        <taxon>Amphisphaeriales</taxon>
        <taxon>Sporocadaceae</taxon>
        <taxon>Seiridium</taxon>
    </lineage>
</organism>